<gene>
    <name evidence="8" type="ORF">ZIOFF_012836</name>
</gene>
<dbReference type="EMBL" id="JACMSC010000003">
    <property type="protein sequence ID" value="KAG6530595.1"/>
    <property type="molecule type" value="Genomic_DNA"/>
</dbReference>
<feature type="domain" description="CCHC-type" evidence="6">
    <location>
        <begin position="297"/>
        <end position="313"/>
    </location>
</feature>
<name>A0A8J5HU32_ZINOF</name>
<dbReference type="SMART" id="SM00343">
    <property type="entry name" value="ZnF_C2HC"/>
    <property type="match status" value="3"/>
</dbReference>
<evidence type="ECO:0000256" key="5">
    <source>
        <dbReference type="SAM" id="MobiDB-lite"/>
    </source>
</evidence>
<feature type="domain" description="CCHC-type" evidence="6">
    <location>
        <begin position="219"/>
        <end position="235"/>
    </location>
</feature>
<keyword evidence="2 4" id="KW-0863">Zinc-finger</keyword>
<evidence type="ECO:0000256" key="1">
    <source>
        <dbReference type="ARBA" id="ARBA00022723"/>
    </source>
</evidence>
<dbReference type="PANTHER" id="PTHR33680:SF10">
    <property type="entry name" value="OS11G0531300 PROTEIN"/>
    <property type="match status" value="1"/>
</dbReference>
<evidence type="ECO:0000313" key="9">
    <source>
        <dbReference type="Proteomes" id="UP000734854"/>
    </source>
</evidence>
<protein>
    <submittedName>
        <fullName evidence="8">Uncharacterized protein</fullName>
    </submittedName>
</protein>
<dbReference type="Pfam" id="PF06839">
    <property type="entry name" value="Zn_ribbon_GRF"/>
    <property type="match status" value="1"/>
</dbReference>
<keyword evidence="3" id="KW-0862">Zinc</keyword>
<evidence type="ECO:0000259" key="6">
    <source>
        <dbReference type="PROSITE" id="PS50158"/>
    </source>
</evidence>
<evidence type="ECO:0000256" key="3">
    <source>
        <dbReference type="ARBA" id="ARBA00022833"/>
    </source>
</evidence>
<keyword evidence="9" id="KW-1185">Reference proteome</keyword>
<evidence type="ECO:0000313" key="8">
    <source>
        <dbReference type="EMBL" id="KAG6530595.1"/>
    </source>
</evidence>
<dbReference type="PANTHER" id="PTHR33680">
    <property type="entry name" value="OS07G0190500 PROTEIN"/>
    <property type="match status" value="1"/>
</dbReference>
<organism evidence="8 9">
    <name type="scientific">Zingiber officinale</name>
    <name type="common">Ginger</name>
    <name type="synonym">Amomum zingiber</name>
    <dbReference type="NCBI Taxonomy" id="94328"/>
    <lineage>
        <taxon>Eukaryota</taxon>
        <taxon>Viridiplantae</taxon>
        <taxon>Streptophyta</taxon>
        <taxon>Embryophyta</taxon>
        <taxon>Tracheophyta</taxon>
        <taxon>Spermatophyta</taxon>
        <taxon>Magnoliopsida</taxon>
        <taxon>Liliopsida</taxon>
        <taxon>Zingiberales</taxon>
        <taxon>Zingiberaceae</taxon>
        <taxon>Zingiber</taxon>
    </lineage>
</organism>
<dbReference type="InterPro" id="IPR001878">
    <property type="entry name" value="Znf_CCHC"/>
</dbReference>
<dbReference type="InterPro" id="IPR010666">
    <property type="entry name" value="Znf_GRF"/>
</dbReference>
<feature type="compositionally biased region" description="Polar residues" evidence="5">
    <location>
        <begin position="277"/>
        <end position="296"/>
    </location>
</feature>
<keyword evidence="1" id="KW-0479">Metal-binding</keyword>
<comment type="caution">
    <text evidence="8">The sequence shown here is derived from an EMBL/GenBank/DDBJ whole genome shotgun (WGS) entry which is preliminary data.</text>
</comment>
<dbReference type="PROSITE" id="PS51999">
    <property type="entry name" value="ZF_GRF"/>
    <property type="match status" value="1"/>
</dbReference>
<feature type="region of interest" description="Disordered" evidence="5">
    <location>
        <begin position="272"/>
        <end position="297"/>
    </location>
</feature>
<accession>A0A8J5HU32</accession>
<dbReference type="Proteomes" id="UP000734854">
    <property type="component" value="Unassembled WGS sequence"/>
</dbReference>
<dbReference type="PROSITE" id="PS50158">
    <property type="entry name" value="ZF_CCHC"/>
    <property type="match status" value="3"/>
</dbReference>
<sequence length="317" mass="33836">MATKGSRGDAEDDDVTVLSAEEACEALASVGSVKRRKLASSSDVSDAGGLAADEGAHKVALCRQPGKSPFSRCGLGRHRDGDCDVGIEEEVGGGSAPVITEDGNVPDLACPCESGKCLVLTSNTAKNPGRKFYSCPLAPNNGGCYFFKWCDQPNPGLAPSQKVSNKYSTPVFKGKSCDLFKWLCDRAAQHSLTVIDQETSKELSKNSSTRQCNERDNSRCYRCGEEGHWHRDCPNRLPSSSDSSENTTGKPPASTSSNSCFRCGEDGHWARDCPKKLSSSSTDASVGTGKKSSGSNKCFKCCKLGHWARECPNLQKG</sequence>
<evidence type="ECO:0000259" key="7">
    <source>
        <dbReference type="PROSITE" id="PS51999"/>
    </source>
</evidence>
<dbReference type="Pfam" id="PF00098">
    <property type="entry name" value="zf-CCHC"/>
    <property type="match status" value="3"/>
</dbReference>
<dbReference type="GO" id="GO:0008270">
    <property type="term" value="F:zinc ion binding"/>
    <property type="evidence" value="ECO:0007669"/>
    <property type="project" value="UniProtKB-KW"/>
</dbReference>
<dbReference type="OrthoDB" id="5418639at2759"/>
<reference evidence="8 9" key="1">
    <citation type="submission" date="2020-08" db="EMBL/GenBank/DDBJ databases">
        <title>Plant Genome Project.</title>
        <authorList>
            <person name="Zhang R.-G."/>
        </authorList>
    </citation>
    <scope>NUCLEOTIDE SEQUENCE [LARGE SCALE GENOMIC DNA]</scope>
    <source>
        <tissue evidence="8">Rhizome</tissue>
    </source>
</reference>
<feature type="compositionally biased region" description="Polar residues" evidence="5">
    <location>
        <begin position="237"/>
        <end position="257"/>
    </location>
</feature>
<feature type="domain" description="GRF-type" evidence="7">
    <location>
        <begin position="110"/>
        <end position="153"/>
    </location>
</feature>
<feature type="domain" description="CCHC-type" evidence="6">
    <location>
        <begin position="260"/>
        <end position="275"/>
    </location>
</feature>
<dbReference type="AlphaFoldDB" id="A0A8J5HU32"/>
<proteinExistence type="predicted"/>
<evidence type="ECO:0000256" key="4">
    <source>
        <dbReference type="PROSITE-ProRule" id="PRU00047"/>
    </source>
</evidence>
<evidence type="ECO:0000256" key="2">
    <source>
        <dbReference type="ARBA" id="ARBA00022771"/>
    </source>
</evidence>
<dbReference type="GO" id="GO:0003676">
    <property type="term" value="F:nucleic acid binding"/>
    <property type="evidence" value="ECO:0007669"/>
    <property type="project" value="InterPro"/>
</dbReference>
<feature type="region of interest" description="Disordered" evidence="5">
    <location>
        <begin position="234"/>
        <end position="257"/>
    </location>
</feature>